<name>A0A6A5QNU4_AMPQU</name>
<dbReference type="EMBL" id="ML979135">
    <property type="protein sequence ID" value="KAF1916548.1"/>
    <property type="molecule type" value="Genomic_DNA"/>
</dbReference>
<evidence type="ECO:0000313" key="3">
    <source>
        <dbReference type="Proteomes" id="UP000800096"/>
    </source>
</evidence>
<feature type="compositionally biased region" description="Low complexity" evidence="1">
    <location>
        <begin position="86"/>
        <end position="99"/>
    </location>
</feature>
<reference evidence="2" key="1">
    <citation type="journal article" date="2020" name="Stud. Mycol.">
        <title>101 Dothideomycetes genomes: a test case for predicting lifestyles and emergence of pathogens.</title>
        <authorList>
            <person name="Haridas S."/>
            <person name="Albert R."/>
            <person name="Binder M."/>
            <person name="Bloem J."/>
            <person name="Labutti K."/>
            <person name="Salamov A."/>
            <person name="Andreopoulos B."/>
            <person name="Baker S."/>
            <person name="Barry K."/>
            <person name="Bills G."/>
            <person name="Bluhm B."/>
            <person name="Cannon C."/>
            <person name="Castanera R."/>
            <person name="Culley D."/>
            <person name="Daum C."/>
            <person name="Ezra D."/>
            <person name="Gonzalez J."/>
            <person name="Henrissat B."/>
            <person name="Kuo A."/>
            <person name="Liang C."/>
            <person name="Lipzen A."/>
            <person name="Lutzoni F."/>
            <person name="Magnuson J."/>
            <person name="Mondo S."/>
            <person name="Nolan M."/>
            <person name="Ohm R."/>
            <person name="Pangilinan J."/>
            <person name="Park H.-J."/>
            <person name="Ramirez L."/>
            <person name="Alfaro M."/>
            <person name="Sun H."/>
            <person name="Tritt A."/>
            <person name="Yoshinaga Y."/>
            <person name="Zwiers L.-H."/>
            <person name="Turgeon B."/>
            <person name="Goodwin S."/>
            <person name="Spatafora J."/>
            <person name="Crous P."/>
            <person name="Grigoriev I."/>
        </authorList>
    </citation>
    <scope>NUCLEOTIDE SEQUENCE</scope>
    <source>
        <strain evidence="2">HMLAC05119</strain>
    </source>
</reference>
<feature type="region of interest" description="Disordered" evidence="1">
    <location>
        <begin position="80"/>
        <end position="99"/>
    </location>
</feature>
<organism evidence="2 3">
    <name type="scientific">Ampelomyces quisqualis</name>
    <name type="common">Powdery mildew agent</name>
    <dbReference type="NCBI Taxonomy" id="50730"/>
    <lineage>
        <taxon>Eukaryota</taxon>
        <taxon>Fungi</taxon>
        <taxon>Dikarya</taxon>
        <taxon>Ascomycota</taxon>
        <taxon>Pezizomycotina</taxon>
        <taxon>Dothideomycetes</taxon>
        <taxon>Pleosporomycetidae</taxon>
        <taxon>Pleosporales</taxon>
        <taxon>Pleosporineae</taxon>
        <taxon>Phaeosphaeriaceae</taxon>
        <taxon>Ampelomyces</taxon>
    </lineage>
</organism>
<protein>
    <recommendedName>
        <fullName evidence="4">Myb-like domain-containing protein</fullName>
    </recommendedName>
</protein>
<feature type="region of interest" description="Disordered" evidence="1">
    <location>
        <begin position="183"/>
        <end position="214"/>
    </location>
</feature>
<evidence type="ECO:0000313" key="2">
    <source>
        <dbReference type="EMBL" id="KAF1916548.1"/>
    </source>
</evidence>
<evidence type="ECO:0008006" key="4">
    <source>
        <dbReference type="Google" id="ProtNLM"/>
    </source>
</evidence>
<dbReference type="OrthoDB" id="5421421at2759"/>
<sequence length="486" mass="54399">MDPVDKDDCAFCAAQSTTAILHPAALFPHSLPILLRGGPLVLEAHTPHAAAQAIMSLVLDTVGPPPHLVYSRTPSWPCPNDTHQYPASTSSPAPMSPRSLPSYMSHVPESPLPSQEINNLPASSWYSPSVSAPDCHIQSDYAAYGQYMPPHTSSITLSPPTSTYTYLGKPPLSTARIQVSAAAMSPTSAYTRDSVLPDSSRPSEEPQPNPVRGLEQSAAQWRPNSHLMDRPHSSSSSLHSAPLDTSWTMDNPLGIQTGNLHQNHYYSAFHHLTRSPRLSEPLMELPSRHLASPQPRRLYTPIAPQPLEPPRSSRVKRGRDDDEEGCDETKRRKRSDSNTSGSAQFELSDEDKLLLQLKEEESMPWKDIAARFQSDLGKAYQIPALQMRLKRLRERMRVWTETDVRALRMAHEYWAQNKFDIIAQKMLDFGAQEKWIARQCARKWAEIDPAPAPYPHFEQHLQHGLAPYNMSPAEAPHPFMPYMNVQ</sequence>
<dbReference type="Proteomes" id="UP000800096">
    <property type="component" value="Unassembled WGS sequence"/>
</dbReference>
<evidence type="ECO:0000256" key="1">
    <source>
        <dbReference type="SAM" id="MobiDB-lite"/>
    </source>
</evidence>
<feature type="region of interest" description="Disordered" evidence="1">
    <location>
        <begin position="289"/>
        <end position="346"/>
    </location>
</feature>
<dbReference type="AlphaFoldDB" id="A0A6A5QNU4"/>
<accession>A0A6A5QNU4</accession>
<keyword evidence="3" id="KW-1185">Reference proteome</keyword>
<proteinExistence type="predicted"/>
<gene>
    <name evidence="2" type="ORF">BDU57DRAFT_516723</name>
</gene>